<dbReference type="OrthoDB" id="10031947at2759"/>
<dbReference type="AlphaFoldDB" id="A0A3D8QNS8"/>
<protein>
    <recommendedName>
        <fullName evidence="7">Xylanolytic transcriptional activator regulatory domain-containing protein</fullName>
    </recommendedName>
</protein>
<keyword evidence="4" id="KW-0804">Transcription</keyword>
<sequence length="686" mass="75738">MELVWEANTAEFSSRKRAAKACEVCAKNKKRCLHTFTRLPQNPAESNIPDAVSPSSSSTVAGFESTSRDAEQVPRTTPQATYDAENASQAGIPSGHIDEPPTHANEPSIKRSAFGGVCGREVDPITETSQDKLVEVQRSYLRAVGALRILPKPTQDALVTTFIACINGLLPIFDSGKLLRLYSSGKASRFLILAICLSACKSQQAVPYLRVTEDGPLLNPIQFARTIYVGLDAAMKADLEPDRVTKIQILALMHLHNDGTYGIEQSSVHLSQALQLAWGMKLHFQGPGRTPTDELSMLWWSLWSLDRFSACISCKPIMIMDRDIQLPRPPLGSDYQLQVMAIWLRLGDLLGEVFDLYRPPVAQNQTEWRDQFISFSELTGDLGASTFQTSHWTVLELCFQVVAILSCRCSKPGSVSYKRRIAACDRIQTLMSDNRHAQLPLLPVVPYAATLSLTGALCVFRDNQKDKRSAHKDVIARCQILDNLRSSWSNADMASKLGRVALRSLQQPSARMQDFTNLLIGIDADTTPCENDITHQRVGVAKSTSDGMLTSGNCTGEDLNTRNLVTEGSMQPLPNLSQTQQISDTARDFRPEVSIGNIEGIYPNQTNLQPISPGFRAATVGYDSPNLIGDTENTQEFGDLTFLEGFFELGMPTSLQDVISDGTLFLNEVFDDSGDSQVYMRQLRDF</sequence>
<dbReference type="PANTHER" id="PTHR47171">
    <property type="entry name" value="FARA-RELATED"/>
    <property type="match status" value="1"/>
</dbReference>
<evidence type="ECO:0000256" key="5">
    <source>
        <dbReference type="ARBA" id="ARBA00023242"/>
    </source>
</evidence>
<feature type="compositionally biased region" description="Polar residues" evidence="6">
    <location>
        <begin position="74"/>
        <end position="91"/>
    </location>
</feature>
<keyword evidence="9" id="KW-1185">Reference proteome</keyword>
<keyword evidence="2" id="KW-0805">Transcription regulation</keyword>
<dbReference type="GO" id="GO:0003677">
    <property type="term" value="F:DNA binding"/>
    <property type="evidence" value="ECO:0007669"/>
    <property type="project" value="UniProtKB-KW"/>
</dbReference>
<evidence type="ECO:0000256" key="6">
    <source>
        <dbReference type="SAM" id="MobiDB-lite"/>
    </source>
</evidence>
<dbReference type="STRING" id="1849047.A0A3D8QNS8"/>
<evidence type="ECO:0000256" key="2">
    <source>
        <dbReference type="ARBA" id="ARBA00023015"/>
    </source>
</evidence>
<evidence type="ECO:0000259" key="7">
    <source>
        <dbReference type="SMART" id="SM00906"/>
    </source>
</evidence>
<dbReference type="GO" id="GO:0006351">
    <property type="term" value="P:DNA-templated transcription"/>
    <property type="evidence" value="ECO:0007669"/>
    <property type="project" value="InterPro"/>
</dbReference>
<dbReference type="PANTHER" id="PTHR47171:SF6">
    <property type="entry name" value="SPECIFIC TRANSCRIPTION FACTOR, PUTATIVE (AFU_ORTHOLOGUE AFUA_2G06130)-RELATED"/>
    <property type="match status" value="1"/>
</dbReference>
<evidence type="ECO:0000256" key="3">
    <source>
        <dbReference type="ARBA" id="ARBA00023125"/>
    </source>
</evidence>
<gene>
    <name evidence="8" type="ORF">BP6252_10997</name>
</gene>
<reference evidence="8 9" key="1">
    <citation type="journal article" date="2018" name="IMA Fungus">
        <title>IMA Genome-F 9: Draft genome sequence of Annulohypoxylon stygium, Aspergillus mulundensis, Berkeleyomyces basicola (syn. Thielaviopsis basicola), Ceratocystis smalleyi, two Cercospora beticola strains, Coleophoma cylindrospora, Fusarium fracticaudum, Phialophora cf. hyalina, and Morchella septimelata.</title>
        <authorList>
            <person name="Wingfield B.D."/>
            <person name="Bills G.F."/>
            <person name="Dong Y."/>
            <person name="Huang W."/>
            <person name="Nel W.J."/>
            <person name="Swalarsk-Parry B.S."/>
            <person name="Vaghefi N."/>
            <person name="Wilken P.M."/>
            <person name="An Z."/>
            <person name="de Beer Z.W."/>
            <person name="De Vos L."/>
            <person name="Chen L."/>
            <person name="Duong T.A."/>
            <person name="Gao Y."/>
            <person name="Hammerbacher A."/>
            <person name="Kikkert J.R."/>
            <person name="Li Y."/>
            <person name="Li H."/>
            <person name="Li K."/>
            <person name="Li Q."/>
            <person name="Liu X."/>
            <person name="Ma X."/>
            <person name="Naidoo K."/>
            <person name="Pethybridge S.J."/>
            <person name="Sun J."/>
            <person name="Steenkamp E.T."/>
            <person name="van der Nest M.A."/>
            <person name="van Wyk S."/>
            <person name="Wingfield M.J."/>
            <person name="Xiong C."/>
            <person name="Yue Q."/>
            <person name="Zhang X."/>
        </authorList>
    </citation>
    <scope>NUCLEOTIDE SEQUENCE [LARGE SCALE GENOMIC DNA]</scope>
    <source>
        <strain evidence="8 9">BP6252</strain>
    </source>
</reference>
<name>A0A3D8QNS8_9HELO</name>
<organism evidence="8 9">
    <name type="scientific">Coleophoma cylindrospora</name>
    <dbReference type="NCBI Taxonomy" id="1849047"/>
    <lineage>
        <taxon>Eukaryota</taxon>
        <taxon>Fungi</taxon>
        <taxon>Dikarya</taxon>
        <taxon>Ascomycota</taxon>
        <taxon>Pezizomycotina</taxon>
        <taxon>Leotiomycetes</taxon>
        <taxon>Helotiales</taxon>
        <taxon>Dermateaceae</taxon>
        <taxon>Coleophoma</taxon>
    </lineage>
</organism>
<keyword evidence="1" id="KW-0862">Zinc</keyword>
<dbReference type="InterPro" id="IPR007219">
    <property type="entry name" value="XnlR_reg_dom"/>
</dbReference>
<dbReference type="Proteomes" id="UP000256645">
    <property type="component" value="Unassembled WGS sequence"/>
</dbReference>
<feature type="domain" description="Xylanolytic transcriptional activator regulatory" evidence="7">
    <location>
        <begin position="266"/>
        <end position="335"/>
    </location>
</feature>
<comment type="caution">
    <text evidence="8">The sequence shown here is derived from an EMBL/GenBank/DDBJ whole genome shotgun (WGS) entry which is preliminary data.</text>
</comment>
<proteinExistence type="predicted"/>
<dbReference type="Pfam" id="PF04082">
    <property type="entry name" value="Fungal_trans"/>
    <property type="match status" value="1"/>
</dbReference>
<dbReference type="SMART" id="SM00906">
    <property type="entry name" value="Fungal_trans"/>
    <property type="match status" value="1"/>
</dbReference>
<evidence type="ECO:0000313" key="8">
    <source>
        <dbReference type="EMBL" id="RDW63452.1"/>
    </source>
</evidence>
<dbReference type="EMBL" id="PDLM01000013">
    <property type="protein sequence ID" value="RDW63452.1"/>
    <property type="molecule type" value="Genomic_DNA"/>
</dbReference>
<evidence type="ECO:0000256" key="1">
    <source>
        <dbReference type="ARBA" id="ARBA00022833"/>
    </source>
</evidence>
<dbReference type="InterPro" id="IPR052073">
    <property type="entry name" value="Amide_Lactam_Regulators"/>
</dbReference>
<keyword evidence="3" id="KW-0238">DNA-binding</keyword>
<dbReference type="GO" id="GO:0008270">
    <property type="term" value="F:zinc ion binding"/>
    <property type="evidence" value="ECO:0007669"/>
    <property type="project" value="InterPro"/>
</dbReference>
<keyword evidence="5" id="KW-0539">Nucleus</keyword>
<feature type="region of interest" description="Disordered" evidence="6">
    <location>
        <begin position="40"/>
        <end position="110"/>
    </location>
</feature>
<dbReference type="CDD" id="cd12148">
    <property type="entry name" value="fungal_TF_MHR"/>
    <property type="match status" value="1"/>
</dbReference>
<evidence type="ECO:0000313" key="9">
    <source>
        <dbReference type="Proteomes" id="UP000256645"/>
    </source>
</evidence>
<evidence type="ECO:0000256" key="4">
    <source>
        <dbReference type="ARBA" id="ARBA00023163"/>
    </source>
</evidence>
<accession>A0A3D8QNS8</accession>